<evidence type="ECO:0000313" key="4">
    <source>
        <dbReference type="Proteomes" id="UP000005207"/>
    </source>
</evidence>
<dbReference type="GeneTree" id="ENSGT00940000159656"/>
<dbReference type="SMART" id="SM00173">
    <property type="entry name" value="RAS"/>
    <property type="match status" value="1"/>
</dbReference>
<dbReference type="InterPro" id="IPR050227">
    <property type="entry name" value="Rab"/>
</dbReference>
<sequence length="231" mass="25387">MVISGSNSFGELTFLALITQSLTHGSSALASINTFSLSGYYCALPACTGADTGLSSWKCTYRLCVVWQFMLKACVCVCVCAHMQVRLQLWDTAGQERFRSLIPSYIRDSTVAVVVYDITNVNSFQQTCKWIDDVRTERGSDVIIMLVGNKTDLEEKRQITIEEGEQRAKELNVMFIETSAKTGCNVKQLFRRVAAALPGMESLDDANPEGMIDIKLDKPAEPAVPEGGCSC</sequence>
<gene>
    <name evidence="3" type="primary">RAB6B</name>
    <name evidence="3" type="synonym">rab6bb</name>
</gene>
<dbReference type="PRINTS" id="PR00449">
    <property type="entry name" value="RASTRNSFRMNG"/>
</dbReference>
<organism evidence="3 4">
    <name type="scientific">Oreochromis niloticus</name>
    <name type="common">Nile tilapia</name>
    <name type="synonym">Tilapia nilotica</name>
    <dbReference type="NCBI Taxonomy" id="8128"/>
    <lineage>
        <taxon>Eukaryota</taxon>
        <taxon>Metazoa</taxon>
        <taxon>Chordata</taxon>
        <taxon>Craniata</taxon>
        <taxon>Vertebrata</taxon>
        <taxon>Euteleostomi</taxon>
        <taxon>Actinopterygii</taxon>
        <taxon>Neopterygii</taxon>
        <taxon>Teleostei</taxon>
        <taxon>Neoteleostei</taxon>
        <taxon>Acanthomorphata</taxon>
        <taxon>Ovalentaria</taxon>
        <taxon>Cichlomorphae</taxon>
        <taxon>Cichliformes</taxon>
        <taxon>Cichlidae</taxon>
        <taxon>African cichlids</taxon>
        <taxon>Pseudocrenilabrinae</taxon>
        <taxon>Oreochromini</taxon>
        <taxon>Oreochromis</taxon>
    </lineage>
</organism>
<dbReference type="CDD" id="cd01861">
    <property type="entry name" value="Rab6"/>
    <property type="match status" value="1"/>
</dbReference>
<dbReference type="SMART" id="SM00175">
    <property type="entry name" value="RAB"/>
    <property type="match status" value="1"/>
</dbReference>
<dbReference type="Proteomes" id="UP000005207">
    <property type="component" value="Linkage group LG18"/>
</dbReference>
<dbReference type="Ensembl" id="ENSONIT00000061880.1">
    <property type="protein sequence ID" value="ENSONIP00000060597.1"/>
    <property type="gene ID" value="ENSONIG00000039762.1"/>
</dbReference>
<dbReference type="PROSITE" id="PS51419">
    <property type="entry name" value="RAB"/>
    <property type="match status" value="1"/>
</dbReference>
<dbReference type="InterPro" id="IPR027417">
    <property type="entry name" value="P-loop_NTPase"/>
</dbReference>
<keyword evidence="2" id="KW-0342">GTP-binding</keyword>
<evidence type="ECO:0000313" key="3">
    <source>
        <dbReference type="Ensembl" id="ENSONIP00000060597.1"/>
    </source>
</evidence>
<evidence type="ECO:0000256" key="1">
    <source>
        <dbReference type="ARBA" id="ARBA00022741"/>
    </source>
</evidence>
<dbReference type="PANTHER" id="PTHR47977">
    <property type="entry name" value="RAS-RELATED PROTEIN RAB"/>
    <property type="match status" value="1"/>
</dbReference>
<keyword evidence="1" id="KW-0547">Nucleotide-binding</keyword>
<dbReference type="NCBIfam" id="TIGR00231">
    <property type="entry name" value="small_GTP"/>
    <property type="match status" value="1"/>
</dbReference>
<dbReference type="InterPro" id="IPR001806">
    <property type="entry name" value="Small_GTPase"/>
</dbReference>
<dbReference type="AlphaFoldDB" id="A0A669DIP0"/>
<accession>A0A669DIP0</accession>
<dbReference type="PROSITE" id="PS51421">
    <property type="entry name" value="RAS"/>
    <property type="match status" value="1"/>
</dbReference>
<dbReference type="SUPFAM" id="SSF52540">
    <property type="entry name" value="P-loop containing nucleoside triphosphate hydrolases"/>
    <property type="match status" value="1"/>
</dbReference>
<evidence type="ECO:0000256" key="2">
    <source>
        <dbReference type="ARBA" id="ARBA00023134"/>
    </source>
</evidence>
<proteinExistence type="predicted"/>
<dbReference type="Pfam" id="PF00071">
    <property type="entry name" value="Ras"/>
    <property type="match status" value="1"/>
</dbReference>
<dbReference type="InterPro" id="IPR005225">
    <property type="entry name" value="Small_GTP-bd"/>
</dbReference>
<dbReference type="FunFam" id="3.40.50.300:FF:003217">
    <property type="entry name" value="RAB41, member RAS oncogene family, transcript variant X1"/>
    <property type="match status" value="1"/>
</dbReference>
<dbReference type="GO" id="GO:0003924">
    <property type="term" value="F:GTPase activity"/>
    <property type="evidence" value="ECO:0007669"/>
    <property type="project" value="InterPro"/>
</dbReference>
<dbReference type="Gene3D" id="3.40.50.300">
    <property type="entry name" value="P-loop containing nucleotide triphosphate hydrolases"/>
    <property type="match status" value="1"/>
</dbReference>
<reference evidence="3" key="2">
    <citation type="submission" date="2025-08" db="UniProtKB">
        <authorList>
            <consortium name="Ensembl"/>
        </authorList>
    </citation>
    <scope>IDENTIFICATION</scope>
</reference>
<dbReference type="PROSITE" id="PS51420">
    <property type="entry name" value="RHO"/>
    <property type="match status" value="1"/>
</dbReference>
<protein>
    <submittedName>
        <fullName evidence="3">RAB6B, member RAS oncogene family b</fullName>
    </submittedName>
</protein>
<reference evidence="4" key="1">
    <citation type="submission" date="2012-01" db="EMBL/GenBank/DDBJ databases">
        <title>The Genome Sequence of Oreochromis niloticus (Nile Tilapia).</title>
        <authorList>
            <consortium name="Broad Institute Genome Assembly Team"/>
            <consortium name="Broad Institute Sequencing Platform"/>
            <person name="Di Palma F."/>
            <person name="Johnson J."/>
            <person name="Lander E.S."/>
            <person name="Lindblad-Toh K."/>
        </authorList>
    </citation>
    <scope>NUCLEOTIDE SEQUENCE [LARGE SCALE GENOMIC DNA]</scope>
</reference>
<name>A0A669DIP0_ORENI</name>
<dbReference type="GO" id="GO:0005525">
    <property type="term" value="F:GTP binding"/>
    <property type="evidence" value="ECO:0007669"/>
    <property type="project" value="UniProtKB-KW"/>
</dbReference>
<reference evidence="3" key="3">
    <citation type="submission" date="2025-09" db="UniProtKB">
        <authorList>
            <consortium name="Ensembl"/>
        </authorList>
    </citation>
    <scope>IDENTIFICATION</scope>
</reference>
<keyword evidence="4" id="KW-1185">Reference proteome</keyword>
<dbReference type="SMART" id="SM00174">
    <property type="entry name" value="RHO"/>
    <property type="match status" value="1"/>
</dbReference>
<dbReference type="InParanoid" id="A0A669DIP0"/>